<keyword evidence="7" id="KW-0732">Signal</keyword>
<dbReference type="PANTHER" id="PTHR11961">
    <property type="entry name" value="CYTOCHROME C"/>
    <property type="match status" value="1"/>
</dbReference>
<evidence type="ECO:0000256" key="7">
    <source>
        <dbReference type="SAM" id="SignalP"/>
    </source>
</evidence>
<comment type="caution">
    <text evidence="9">The sequence shown here is derived from an EMBL/GenBank/DDBJ whole genome shotgun (WGS) entry which is preliminary data.</text>
</comment>
<dbReference type="SUPFAM" id="SSF46626">
    <property type="entry name" value="Cytochrome c"/>
    <property type="match status" value="1"/>
</dbReference>
<gene>
    <name evidence="9" type="ORF">PFY00_01290</name>
</gene>
<proteinExistence type="predicted"/>
<feature type="chain" id="PRO_5046192944" evidence="7">
    <location>
        <begin position="21"/>
        <end position="150"/>
    </location>
</feature>
<keyword evidence="5 6" id="KW-0408">Iron</keyword>
<evidence type="ECO:0000256" key="4">
    <source>
        <dbReference type="ARBA" id="ARBA00022982"/>
    </source>
</evidence>
<evidence type="ECO:0000256" key="3">
    <source>
        <dbReference type="ARBA" id="ARBA00022723"/>
    </source>
</evidence>
<evidence type="ECO:0000256" key="6">
    <source>
        <dbReference type="PROSITE-ProRule" id="PRU00433"/>
    </source>
</evidence>
<feature type="domain" description="Cytochrome c" evidence="8">
    <location>
        <begin position="22"/>
        <end position="136"/>
    </location>
</feature>
<evidence type="ECO:0000256" key="2">
    <source>
        <dbReference type="ARBA" id="ARBA00022617"/>
    </source>
</evidence>
<dbReference type="InterPro" id="IPR009056">
    <property type="entry name" value="Cyt_c-like_dom"/>
</dbReference>
<evidence type="ECO:0000256" key="1">
    <source>
        <dbReference type="ARBA" id="ARBA00022448"/>
    </source>
</evidence>
<evidence type="ECO:0000256" key="5">
    <source>
        <dbReference type="ARBA" id="ARBA00023004"/>
    </source>
</evidence>
<dbReference type="EMBL" id="JAQIOY010000001">
    <property type="protein sequence ID" value="MDA7423348.1"/>
    <property type="molecule type" value="Genomic_DNA"/>
</dbReference>
<sequence length="150" mass="15660">MKLKVIIACTAATFATSGFAEGDAEAGAKAFNKCKSCHMIVDDAGEVIVKGGKTGPNLYNVVGRAAGSVDGFRYGKSTVAAGEAGLVWDAETLAAYIPDPTAFLKDYLDDSKARSKMAKQRVKNIEDLTAYLVSVSPAAAEMAEEAEATN</sequence>
<organism evidence="9 10">
    <name type="scientific">Thalassococcus lentus</name>
    <dbReference type="NCBI Taxonomy" id="1210524"/>
    <lineage>
        <taxon>Bacteria</taxon>
        <taxon>Pseudomonadati</taxon>
        <taxon>Pseudomonadota</taxon>
        <taxon>Alphaproteobacteria</taxon>
        <taxon>Rhodobacterales</taxon>
        <taxon>Roseobacteraceae</taxon>
        <taxon>Thalassococcus</taxon>
    </lineage>
</organism>
<accession>A0ABT4XN27</accession>
<reference evidence="9 10" key="1">
    <citation type="submission" date="2023-01" db="EMBL/GenBank/DDBJ databases">
        <title>Thalassococcus onchidii sp. nov., isolated from a marine invertebrate from the South China Sea.</title>
        <authorList>
            <person name="Xu S."/>
            <person name="Liu Z."/>
            <person name="Xu Y."/>
        </authorList>
    </citation>
    <scope>NUCLEOTIDE SEQUENCE [LARGE SCALE GENOMIC DNA]</scope>
    <source>
        <strain evidence="9 10">KCTC 32084</strain>
    </source>
</reference>
<dbReference type="InterPro" id="IPR036909">
    <property type="entry name" value="Cyt_c-like_dom_sf"/>
</dbReference>
<feature type="signal peptide" evidence="7">
    <location>
        <begin position="1"/>
        <end position="20"/>
    </location>
</feature>
<dbReference type="Gene3D" id="1.10.760.10">
    <property type="entry name" value="Cytochrome c-like domain"/>
    <property type="match status" value="1"/>
</dbReference>
<dbReference type="RefSeq" id="WP_271430710.1">
    <property type="nucleotide sequence ID" value="NZ_JAQIOY010000001.1"/>
</dbReference>
<dbReference type="InterPro" id="IPR002327">
    <property type="entry name" value="Cyt_c_1A/1B"/>
</dbReference>
<keyword evidence="4" id="KW-0249">Electron transport</keyword>
<keyword evidence="1" id="KW-0813">Transport</keyword>
<dbReference type="Proteomes" id="UP001210720">
    <property type="component" value="Unassembled WGS sequence"/>
</dbReference>
<keyword evidence="10" id="KW-1185">Reference proteome</keyword>
<evidence type="ECO:0000313" key="10">
    <source>
        <dbReference type="Proteomes" id="UP001210720"/>
    </source>
</evidence>
<dbReference type="PROSITE" id="PS51007">
    <property type="entry name" value="CYTC"/>
    <property type="match status" value="1"/>
</dbReference>
<protein>
    <submittedName>
        <fullName evidence="9">C-type cytochrome</fullName>
    </submittedName>
</protein>
<name>A0ABT4XN27_9RHOB</name>
<keyword evidence="3 6" id="KW-0479">Metal-binding</keyword>
<keyword evidence="2 6" id="KW-0349">Heme</keyword>
<evidence type="ECO:0000259" key="8">
    <source>
        <dbReference type="PROSITE" id="PS51007"/>
    </source>
</evidence>
<evidence type="ECO:0000313" key="9">
    <source>
        <dbReference type="EMBL" id="MDA7423348.1"/>
    </source>
</evidence>